<evidence type="ECO:0000256" key="8">
    <source>
        <dbReference type="ARBA" id="ARBA00023157"/>
    </source>
</evidence>
<dbReference type="GO" id="GO:0006508">
    <property type="term" value="P:proteolysis"/>
    <property type="evidence" value="ECO:0007669"/>
    <property type="project" value="UniProtKB-KW"/>
</dbReference>
<dbReference type="Proteomes" id="UP000384372">
    <property type="component" value="Unassembled WGS sequence"/>
</dbReference>
<evidence type="ECO:0000256" key="3">
    <source>
        <dbReference type="ARBA" id="ARBA00022723"/>
    </source>
</evidence>
<accession>A0A6A7W8E5</accession>
<evidence type="ECO:0000256" key="1">
    <source>
        <dbReference type="ARBA" id="ARBA00008721"/>
    </source>
</evidence>
<keyword evidence="6" id="KW-0862">Zinc</keyword>
<dbReference type="AlphaFoldDB" id="A0A6A7W8E5"/>
<comment type="caution">
    <text evidence="10">The sequence shown here is derived from an EMBL/GenBank/DDBJ whole genome shotgun (WGS) entry which is preliminary data.</text>
</comment>
<evidence type="ECO:0000313" key="11">
    <source>
        <dbReference type="Proteomes" id="UP000384372"/>
    </source>
</evidence>
<keyword evidence="10" id="KW-0449">Lipoprotein</keyword>
<evidence type="ECO:0000256" key="6">
    <source>
        <dbReference type="ARBA" id="ARBA00022833"/>
    </source>
</evidence>
<dbReference type="EMBL" id="VZAD01000018">
    <property type="protein sequence ID" value="MQP10721.1"/>
    <property type="molecule type" value="Genomic_DNA"/>
</dbReference>
<keyword evidence="11" id="KW-1185">Reference proteome</keyword>
<keyword evidence="4" id="KW-0732">Signal</keyword>
<keyword evidence="8" id="KW-1015">Disulfide bond</keyword>
<evidence type="ECO:0000256" key="4">
    <source>
        <dbReference type="ARBA" id="ARBA00022729"/>
    </source>
</evidence>
<reference evidence="10 11" key="1">
    <citation type="submission" date="2019-09" db="EMBL/GenBank/DDBJ databases">
        <title>Distinct polysaccharide growth profiles of human intestinal Prevotella copri isolates.</title>
        <authorList>
            <person name="Fehlner-Peach H."/>
            <person name="Magnabosco C."/>
            <person name="Raghavan V."/>
            <person name="Scher J.U."/>
            <person name="Tett A."/>
            <person name="Cox L.M."/>
            <person name="Gottsegen C."/>
            <person name="Watters A."/>
            <person name="Wiltshire- Gordon J.D."/>
            <person name="Segata N."/>
            <person name="Bonneau R."/>
            <person name="Littman D.R."/>
        </authorList>
    </citation>
    <scope>NUCLEOTIDE SEQUENCE [LARGE SCALE GENOMIC DNA]</scope>
    <source>
        <strain evidence="11">iAQ1173</strain>
    </source>
</reference>
<evidence type="ECO:0000259" key="9">
    <source>
        <dbReference type="Pfam" id="PF05572"/>
    </source>
</evidence>
<dbReference type="OrthoDB" id="6278496at2"/>
<keyword evidence="3" id="KW-0479">Metal-binding</keyword>
<organism evidence="10 11">
    <name type="scientific">Segatella copri</name>
    <dbReference type="NCBI Taxonomy" id="165179"/>
    <lineage>
        <taxon>Bacteria</taxon>
        <taxon>Pseudomonadati</taxon>
        <taxon>Bacteroidota</taxon>
        <taxon>Bacteroidia</taxon>
        <taxon>Bacteroidales</taxon>
        <taxon>Prevotellaceae</taxon>
        <taxon>Segatella</taxon>
    </lineage>
</organism>
<protein>
    <submittedName>
        <fullName evidence="10">Zinc-dependent metalloproteinase lipoprotein</fullName>
    </submittedName>
</protein>
<evidence type="ECO:0000256" key="7">
    <source>
        <dbReference type="ARBA" id="ARBA00023049"/>
    </source>
</evidence>
<evidence type="ECO:0000313" key="10">
    <source>
        <dbReference type="EMBL" id="MQP10721.1"/>
    </source>
</evidence>
<dbReference type="PANTHER" id="PTHR47466:SF1">
    <property type="entry name" value="METALLOPROTEASE MEP1 (AFU_ORTHOLOGUE AFUA_1G07730)-RELATED"/>
    <property type="match status" value="1"/>
</dbReference>
<dbReference type="NCBIfam" id="TIGR03952">
    <property type="entry name" value="metzin_BF0631"/>
    <property type="match status" value="1"/>
</dbReference>
<dbReference type="GO" id="GO:0046872">
    <property type="term" value="F:metal ion binding"/>
    <property type="evidence" value="ECO:0007669"/>
    <property type="project" value="UniProtKB-KW"/>
</dbReference>
<dbReference type="InterPro" id="IPR008754">
    <property type="entry name" value="Peptidase_M43"/>
</dbReference>
<dbReference type="InterPro" id="IPR023852">
    <property type="entry name" value="Metalloproteinase_lipop_BF0631"/>
</dbReference>
<sequence>MKHYIYSILLCIIGATLTCCNSSTEEFYADIEQDRDNDEITSDDYEYQIPVIFHVLYQDRQDRKQYVDYTRIKELVAHVNELYQGDVYTYQEYDNSENIHIRFVLAEKNEQNQTLAQPGVEYIKWTGTYPIDCEKFMGDNSRRYTKYVWDPNEYINVMVYPFNQTKDESSITLGISVMPYQGAGYPQIEGLNNTKRTKLSKSNLKYAHCLCINSKYIYYESNRYKGITSESENTENLIYDANATLAHELGHYLGLHHVFAEKYNKPIESYADTDYCTDTKSYNRPAYNTWLSQYIENKRQEAESAGKDVIVLLSDMISRQNDTGDTWSSINLMDYSMSLNYQFTAQQRERIRQVLYYSPLIPGPKKERPNTRSTETATDEPLDLPVIIVK</sequence>
<dbReference type="Pfam" id="PF05572">
    <property type="entry name" value="Peptidase_M43"/>
    <property type="match status" value="1"/>
</dbReference>
<evidence type="ECO:0000256" key="2">
    <source>
        <dbReference type="ARBA" id="ARBA00022670"/>
    </source>
</evidence>
<feature type="domain" description="Peptidase M43 pregnancy-associated plasma-A" evidence="9">
    <location>
        <begin position="239"/>
        <end position="355"/>
    </location>
</feature>
<gene>
    <name evidence="10" type="ORF">F7D20_01815</name>
</gene>
<dbReference type="RefSeq" id="WP_158462581.1">
    <property type="nucleotide sequence ID" value="NZ_VZAD01000018.1"/>
</dbReference>
<keyword evidence="7" id="KW-0482">Metalloprotease</keyword>
<keyword evidence="5" id="KW-0378">Hydrolase</keyword>
<proteinExistence type="inferred from homology"/>
<dbReference type="Gene3D" id="3.40.390.10">
    <property type="entry name" value="Collagenase (Catalytic Domain)"/>
    <property type="match status" value="1"/>
</dbReference>
<dbReference type="PANTHER" id="PTHR47466">
    <property type="match status" value="1"/>
</dbReference>
<comment type="similarity">
    <text evidence="1">Belongs to the peptidase M43B family.</text>
</comment>
<dbReference type="SUPFAM" id="SSF55486">
    <property type="entry name" value="Metalloproteases ('zincins'), catalytic domain"/>
    <property type="match status" value="1"/>
</dbReference>
<keyword evidence="2" id="KW-0645">Protease</keyword>
<dbReference type="InterPro" id="IPR024079">
    <property type="entry name" value="MetalloPept_cat_dom_sf"/>
</dbReference>
<name>A0A6A7W8E5_9BACT</name>
<evidence type="ECO:0000256" key="5">
    <source>
        <dbReference type="ARBA" id="ARBA00022801"/>
    </source>
</evidence>
<dbReference type="GO" id="GO:0008237">
    <property type="term" value="F:metallopeptidase activity"/>
    <property type="evidence" value="ECO:0007669"/>
    <property type="project" value="UniProtKB-KW"/>
</dbReference>